<feature type="region of interest" description="Disordered" evidence="1">
    <location>
        <begin position="16"/>
        <end position="42"/>
    </location>
</feature>
<accession>A0A0F9YTM0</accession>
<organism evidence="3 4">
    <name type="scientific">Vairimorpha ceranae</name>
    <dbReference type="NCBI Taxonomy" id="40302"/>
    <lineage>
        <taxon>Eukaryota</taxon>
        <taxon>Fungi</taxon>
        <taxon>Fungi incertae sedis</taxon>
        <taxon>Microsporidia</taxon>
        <taxon>Nosematidae</taxon>
        <taxon>Vairimorpha</taxon>
    </lineage>
</organism>
<reference evidence="3 4" key="1">
    <citation type="journal article" date="2015" name="Environ. Microbiol.">
        <title>Genome analyses suggest the presence of polyploidy and recent human-driven expansions in eight global populations of the honeybee pathogen Nosema ceranae.</title>
        <authorList>
            <person name="Pelin A."/>
            <person name="Selman M."/>
            <person name="Aris-Brosou S."/>
            <person name="Farinelli L."/>
            <person name="Corradi N."/>
        </authorList>
    </citation>
    <scope>NUCLEOTIDE SEQUENCE [LARGE SCALE GENOMIC DNA]</scope>
    <source>
        <strain evidence="3 4">PA08 1199</strain>
    </source>
</reference>
<keyword evidence="4" id="KW-1185">Reference proteome</keyword>
<dbReference type="AlphaFoldDB" id="A0A0F9YTM0"/>
<name>A0A0F9YTM0_9MICR</name>
<evidence type="ECO:0000256" key="1">
    <source>
        <dbReference type="SAM" id="MobiDB-lite"/>
    </source>
</evidence>
<comment type="caution">
    <text evidence="3">The sequence shown here is derived from an EMBL/GenBank/DDBJ whole genome shotgun (WGS) entry which is preliminary data.</text>
</comment>
<dbReference type="EMBL" id="JPQZ01000011">
    <property type="protein sequence ID" value="KKO75842.1"/>
    <property type="molecule type" value="Genomic_DNA"/>
</dbReference>
<gene>
    <name evidence="3" type="ORF">AAJ76_1100069970</name>
</gene>
<protein>
    <submittedName>
        <fullName evidence="3">Uncharacterized protein</fullName>
    </submittedName>
</protein>
<dbReference type="Proteomes" id="UP000034350">
    <property type="component" value="Unassembled WGS sequence"/>
</dbReference>
<dbReference type="RefSeq" id="XP_024331584.1">
    <property type="nucleotide sequence ID" value="XM_024473775.1"/>
</dbReference>
<sequence length="89" mass="9911">MNSKLLVLLCVSVFASNKNDGPSSSKSGASSSSKSSTKEGPPYVYKFTSDKPINFVPTKVMKLTIEEKHFKIDKDGNKKLYQTQKTEYK</sequence>
<dbReference type="VEuPathDB" id="MicrosporidiaDB:G9O61_00g014620"/>
<feature type="compositionally biased region" description="Low complexity" evidence="1">
    <location>
        <begin position="21"/>
        <end position="42"/>
    </location>
</feature>
<evidence type="ECO:0000313" key="4">
    <source>
        <dbReference type="Proteomes" id="UP000034350"/>
    </source>
</evidence>
<feature type="chain" id="PRO_5012723434" evidence="2">
    <location>
        <begin position="16"/>
        <end position="89"/>
    </location>
</feature>
<dbReference type="GeneID" id="36318672"/>
<dbReference type="VEuPathDB" id="MicrosporidiaDB:AAJ76_1100069970"/>
<evidence type="ECO:0000313" key="3">
    <source>
        <dbReference type="EMBL" id="KKO75842.1"/>
    </source>
</evidence>
<feature type="signal peptide" evidence="2">
    <location>
        <begin position="1"/>
        <end position="15"/>
    </location>
</feature>
<proteinExistence type="predicted"/>
<evidence type="ECO:0000256" key="2">
    <source>
        <dbReference type="SAM" id="SignalP"/>
    </source>
</evidence>
<keyword evidence="2" id="KW-0732">Signal</keyword>